<evidence type="ECO:0000256" key="1">
    <source>
        <dbReference type="SAM" id="MobiDB-lite"/>
    </source>
</evidence>
<dbReference type="EnsemblMetazoa" id="GPPI029078-RA">
    <property type="protein sequence ID" value="GPPI029078-PA"/>
    <property type="gene ID" value="GPPI029078"/>
</dbReference>
<sequence length="763" mass="84647">MFITDVLSDSHMKDSYKEMSDTECENLINLSLDENKKTKNMLKLGNDCIPGGKQFFSPLRRGNKDNRFEENSLDCGEQQQAEVEDDPFEMMTKEAQLMARQLGKNSFEGNLLLSGFIVPKLHLPFHLPKENFSTDIVSKLSFDTMSLSSPPRVNNDLKIESTIKLFSSLQFNESSLSDESPLKFVDDDIMSEEQAKSKNAEKLFEADLEALKIPILGELDVVEKPKFIEKEHNTIRDCANTIYKGLGSLNTLKAKLKIKNKEIDGKRESLAIKTRKSSDALHVELRHPYKHEKGKRFAEVVERQATFILEPPTVQNFSKDFEQTNNIANFRNGYNPFFLLGTNASSIADSHQTPKGMEFDFITALKANLDSEDPKRPKNTSVDRSSHVWNKRHSDFGTCTQVSGLIPYATNNSKSPDVLFLKPTNRSKVATNGRTRKIEKPLPERAAIKPAYVSKNVIHNAKPYLRRTSILNEKSTTSLKCTSPIKTIAKTSHQSFRPDIAQSSLEVKAKKSSNSIDKPMLNRISIKRKVCFKLTTSPGKNESLNNSSSLLARSLGGDSTLSKHSSVRGPNSNSKLYSSKLAMGERMDEWTKPTSTGSVRPSTDTSLPSLGSVKINDKIVSKPINHSNTVPVTSAQASMGVSRLAASVVSKISRKSNDTLASKNVTPKTSGHIRPRKSAIRSTSEFKTKSSLKPKINGKDFNAAAVISPEPSKLISRLSTDAQNSTANSSNNKTKSNTTAKPFQRRASMFGPSSSRNKENNCP</sequence>
<feature type="compositionally biased region" description="Low complexity" evidence="1">
    <location>
        <begin position="719"/>
        <end position="741"/>
    </location>
</feature>
<feature type="compositionally biased region" description="Polar residues" evidence="1">
    <location>
        <begin position="680"/>
        <end position="691"/>
    </location>
</feature>
<organism evidence="2 3">
    <name type="scientific">Glossina palpalis gambiensis</name>
    <dbReference type="NCBI Taxonomy" id="67801"/>
    <lineage>
        <taxon>Eukaryota</taxon>
        <taxon>Metazoa</taxon>
        <taxon>Ecdysozoa</taxon>
        <taxon>Arthropoda</taxon>
        <taxon>Hexapoda</taxon>
        <taxon>Insecta</taxon>
        <taxon>Pterygota</taxon>
        <taxon>Neoptera</taxon>
        <taxon>Endopterygota</taxon>
        <taxon>Diptera</taxon>
        <taxon>Brachycera</taxon>
        <taxon>Muscomorpha</taxon>
        <taxon>Hippoboscoidea</taxon>
        <taxon>Glossinidae</taxon>
        <taxon>Glossina</taxon>
    </lineage>
</organism>
<feature type="region of interest" description="Disordered" evidence="1">
    <location>
        <begin position="657"/>
        <end position="693"/>
    </location>
</feature>
<evidence type="ECO:0000313" key="2">
    <source>
        <dbReference type="EnsemblMetazoa" id="GPPI029078-PA"/>
    </source>
</evidence>
<feature type="region of interest" description="Disordered" evidence="1">
    <location>
        <begin position="555"/>
        <end position="576"/>
    </location>
</feature>
<dbReference type="Proteomes" id="UP000092460">
    <property type="component" value="Unassembled WGS sequence"/>
</dbReference>
<keyword evidence="3" id="KW-1185">Reference proteome</keyword>
<feature type="compositionally biased region" description="Polar residues" evidence="1">
    <location>
        <begin position="592"/>
        <end position="609"/>
    </location>
</feature>
<dbReference type="VEuPathDB" id="VectorBase:GPPI029078"/>
<proteinExistence type="predicted"/>
<name>A0A1B0BGA1_9MUSC</name>
<feature type="region of interest" description="Disordered" evidence="1">
    <location>
        <begin position="590"/>
        <end position="610"/>
    </location>
</feature>
<feature type="compositionally biased region" description="Polar residues" evidence="1">
    <location>
        <begin position="658"/>
        <end position="669"/>
    </location>
</feature>
<accession>A0A1B0BGA1</accession>
<dbReference type="EMBL" id="JXJN01013815">
    <property type="status" value="NOT_ANNOTATED_CDS"/>
    <property type="molecule type" value="Genomic_DNA"/>
</dbReference>
<evidence type="ECO:0000313" key="3">
    <source>
        <dbReference type="Proteomes" id="UP000092460"/>
    </source>
</evidence>
<feature type="compositionally biased region" description="Polar residues" evidence="1">
    <location>
        <begin position="560"/>
        <end position="576"/>
    </location>
</feature>
<protein>
    <submittedName>
        <fullName evidence="2">Uncharacterized protein</fullName>
    </submittedName>
</protein>
<dbReference type="AlphaFoldDB" id="A0A1B0BGA1"/>
<reference evidence="2" key="2">
    <citation type="submission" date="2020-05" db="UniProtKB">
        <authorList>
            <consortium name="EnsemblMetazoa"/>
        </authorList>
    </citation>
    <scope>IDENTIFICATION</scope>
    <source>
        <strain evidence="2">IAEA</strain>
    </source>
</reference>
<reference evidence="3" key="1">
    <citation type="submission" date="2015-01" db="EMBL/GenBank/DDBJ databases">
        <authorList>
            <person name="Aksoy S."/>
            <person name="Warren W."/>
            <person name="Wilson R.K."/>
        </authorList>
    </citation>
    <scope>NUCLEOTIDE SEQUENCE [LARGE SCALE GENOMIC DNA]</scope>
    <source>
        <strain evidence="3">IAEA</strain>
    </source>
</reference>
<feature type="region of interest" description="Disordered" evidence="1">
    <location>
        <begin position="716"/>
        <end position="763"/>
    </location>
</feature>